<sequence length="53" mass="6142">MSWRKFLRGQAGTMLATDFFHVDCAVTLRRFYVFFVMEVGTRSVRILGVTARP</sequence>
<evidence type="ECO:0000313" key="1">
    <source>
        <dbReference type="EMBL" id="GAA2037586.1"/>
    </source>
</evidence>
<comment type="caution">
    <text evidence="1">The sequence shown here is derived from an EMBL/GenBank/DDBJ whole genome shotgun (WGS) entry which is preliminary data.</text>
</comment>
<gene>
    <name evidence="1" type="ORF">GCM10009839_43590</name>
</gene>
<dbReference type="EMBL" id="BAAAQN010000025">
    <property type="protein sequence ID" value="GAA2037586.1"/>
    <property type="molecule type" value="Genomic_DNA"/>
</dbReference>
<reference evidence="1 2" key="1">
    <citation type="journal article" date="2019" name="Int. J. Syst. Evol. Microbiol.">
        <title>The Global Catalogue of Microorganisms (GCM) 10K type strain sequencing project: providing services to taxonomists for standard genome sequencing and annotation.</title>
        <authorList>
            <consortium name="The Broad Institute Genomics Platform"/>
            <consortium name="The Broad Institute Genome Sequencing Center for Infectious Disease"/>
            <person name="Wu L."/>
            <person name="Ma J."/>
        </authorList>
    </citation>
    <scope>NUCLEOTIDE SEQUENCE [LARGE SCALE GENOMIC DNA]</scope>
    <source>
        <strain evidence="1 2">JCM 16014</strain>
    </source>
</reference>
<proteinExistence type="predicted"/>
<dbReference type="Proteomes" id="UP001500751">
    <property type="component" value="Unassembled WGS sequence"/>
</dbReference>
<name>A0ABN2UHX7_9ACTN</name>
<organism evidence="1 2">
    <name type="scientific">Catenulispora yoronensis</name>
    <dbReference type="NCBI Taxonomy" id="450799"/>
    <lineage>
        <taxon>Bacteria</taxon>
        <taxon>Bacillati</taxon>
        <taxon>Actinomycetota</taxon>
        <taxon>Actinomycetes</taxon>
        <taxon>Catenulisporales</taxon>
        <taxon>Catenulisporaceae</taxon>
        <taxon>Catenulispora</taxon>
    </lineage>
</organism>
<protein>
    <submittedName>
        <fullName evidence="1">Uncharacterized protein</fullName>
    </submittedName>
</protein>
<accession>A0ABN2UHX7</accession>
<evidence type="ECO:0000313" key="2">
    <source>
        <dbReference type="Proteomes" id="UP001500751"/>
    </source>
</evidence>
<keyword evidence="2" id="KW-1185">Reference proteome</keyword>